<dbReference type="Proteomes" id="UP000054495">
    <property type="component" value="Unassembled WGS sequence"/>
</dbReference>
<sequence length="156" mass="17791">MLVAVEHVSSTACEGSDIGAYTLCYTLKRWYTLGDFNSVTGNRPKGRPKQRWMDTLHTDLETGVLIAKSVKDTPREEYMNSEMDPSKYDPTVEFVQYIMDKADAASPRVKAIFQDAFENDKTDNEELLNALEQSDREELQELQNQFQAKEAELGLK</sequence>
<evidence type="ECO:0000313" key="3">
    <source>
        <dbReference type="Proteomes" id="UP000054495"/>
    </source>
</evidence>
<evidence type="ECO:0000256" key="1">
    <source>
        <dbReference type="SAM" id="Coils"/>
    </source>
</evidence>
<organism evidence="2 3">
    <name type="scientific">Ancylostoma ceylanicum</name>
    <dbReference type="NCBI Taxonomy" id="53326"/>
    <lineage>
        <taxon>Eukaryota</taxon>
        <taxon>Metazoa</taxon>
        <taxon>Ecdysozoa</taxon>
        <taxon>Nematoda</taxon>
        <taxon>Chromadorea</taxon>
        <taxon>Rhabditida</taxon>
        <taxon>Rhabditina</taxon>
        <taxon>Rhabditomorpha</taxon>
        <taxon>Strongyloidea</taxon>
        <taxon>Ancylostomatidae</taxon>
        <taxon>Ancylostomatinae</taxon>
        <taxon>Ancylostoma</taxon>
    </lineage>
</organism>
<keyword evidence="3" id="KW-1185">Reference proteome</keyword>
<gene>
    <name evidence="2" type="ORF">ANCCEY_00243</name>
</gene>
<reference evidence="2 3" key="1">
    <citation type="submission" date="2013-05" db="EMBL/GenBank/DDBJ databases">
        <title>Draft genome of the parasitic nematode Anyclostoma ceylanicum.</title>
        <authorList>
            <person name="Mitreva M."/>
        </authorList>
    </citation>
    <scope>NUCLEOTIDE SEQUENCE [LARGE SCALE GENOMIC DNA]</scope>
</reference>
<accession>A0A0D6M967</accession>
<protein>
    <submittedName>
        <fullName evidence="2">Uncharacterized protein</fullName>
    </submittedName>
</protein>
<dbReference type="AlphaFoldDB" id="A0A0D6M967"/>
<feature type="coiled-coil region" evidence="1">
    <location>
        <begin position="117"/>
        <end position="152"/>
    </location>
</feature>
<dbReference type="EMBL" id="KE124777">
    <property type="protein sequence ID" value="EPB80675.1"/>
    <property type="molecule type" value="Genomic_DNA"/>
</dbReference>
<keyword evidence="1" id="KW-0175">Coiled coil</keyword>
<evidence type="ECO:0000313" key="2">
    <source>
        <dbReference type="EMBL" id="EPB80675.1"/>
    </source>
</evidence>
<name>A0A0D6M967_9BILA</name>
<proteinExistence type="predicted"/>